<evidence type="ECO:0000313" key="3">
    <source>
        <dbReference type="Proteomes" id="UP000245845"/>
    </source>
</evidence>
<dbReference type="RefSeq" id="WP_181368589.1">
    <property type="nucleotide sequence ID" value="NZ_BAAACK010000006.1"/>
</dbReference>
<reference evidence="2 3" key="1">
    <citation type="submission" date="2018-05" db="EMBL/GenBank/DDBJ databases">
        <title>The Hungate 1000. A catalogue of reference genomes from the rumen microbiome.</title>
        <authorList>
            <person name="Kelly W."/>
        </authorList>
    </citation>
    <scope>NUCLEOTIDE SEQUENCE [LARGE SCALE GENOMIC DNA]</scope>
    <source>
        <strain evidence="2 3">NLAE-zl-C242</strain>
    </source>
</reference>
<gene>
    <name evidence="2" type="ORF">A8806_102227</name>
</gene>
<dbReference type="Proteomes" id="UP000245845">
    <property type="component" value="Unassembled WGS sequence"/>
</dbReference>
<dbReference type="GO" id="GO:0000156">
    <property type="term" value="F:phosphorelay response regulator activity"/>
    <property type="evidence" value="ECO:0007669"/>
    <property type="project" value="InterPro"/>
</dbReference>
<accession>A0A2Y9C9P6</accession>
<dbReference type="EMBL" id="QGDL01000002">
    <property type="protein sequence ID" value="PWJ31371.1"/>
    <property type="molecule type" value="Genomic_DNA"/>
</dbReference>
<evidence type="ECO:0000259" key="1">
    <source>
        <dbReference type="PROSITE" id="PS50930"/>
    </source>
</evidence>
<dbReference type="GO" id="GO:0003677">
    <property type="term" value="F:DNA binding"/>
    <property type="evidence" value="ECO:0007669"/>
    <property type="project" value="InterPro"/>
</dbReference>
<dbReference type="SMART" id="SM00850">
    <property type="entry name" value="LytTR"/>
    <property type="match status" value="1"/>
</dbReference>
<dbReference type="Gene3D" id="2.40.50.1020">
    <property type="entry name" value="LytTr DNA-binding domain"/>
    <property type="match status" value="1"/>
</dbReference>
<keyword evidence="3" id="KW-1185">Reference proteome</keyword>
<dbReference type="AlphaFoldDB" id="A0A2Y9C9P6"/>
<evidence type="ECO:0000313" key="2">
    <source>
        <dbReference type="EMBL" id="PWJ31371.1"/>
    </source>
</evidence>
<dbReference type="PANTHER" id="PTHR37299">
    <property type="entry name" value="TRANSCRIPTIONAL REGULATOR-RELATED"/>
    <property type="match status" value="1"/>
</dbReference>
<organism evidence="2 3">
    <name type="scientific">Faecalicatena orotica</name>
    <dbReference type="NCBI Taxonomy" id="1544"/>
    <lineage>
        <taxon>Bacteria</taxon>
        <taxon>Bacillati</taxon>
        <taxon>Bacillota</taxon>
        <taxon>Clostridia</taxon>
        <taxon>Lachnospirales</taxon>
        <taxon>Lachnospiraceae</taxon>
        <taxon>Faecalicatena</taxon>
    </lineage>
</organism>
<protein>
    <submittedName>
        <fullName evidence="2">LytTR family transcriptional regulator</fullName>
    </submittedName>
</protein>
<dbReference type="Pfam" id="PF04397">
    <property type="entry name" value="LytTR"/>
    <property type="match status" value="1"/>
</dbReference>
<comment type="caution">
    <text evidence="2">The sequence shown here is derived from an EMBL/GenBank/DDBJ whole genome shotgun (WGS) entry which is preliminary data.</text>
</comment>
<dbReference type="InterPro" id="IPR007492">
    <property type="entry name" value="LytTR_DNA-bd_dom"/>
</dbReference>
<sequence>MRVTIRNVKSKAEEQVTIECVALTPEFEDIRNYCLAKGEYLVGYTDGNVRQMVYYDQILYFEAVGEKVFAYTQNQVYEIKKRLYEIETEMIPYKFIRCSKSFVLCLLKINSMRPALNGRFCAHMKNGEDVIVSRKYVKQVKKAIMEDL</sequence>
<proteinExistence type="predicted"/>
<dbReference type="InterPro" id="IPR046947">
    <property type="entry name" value="LytR-like"/>
</dbReference>
<name>A0A2Y9C9P6_9FIRM</name>
<dbReference type="PROSITE" id="PS50930">
    <property type="entry name" value="HTH_LYTTR"/>
    <property type="match status" value="1"/>
</dbReference>
<dbReference type="PANTHER" id="PTHR37299:SF4">
    <property type="entry name" value="TRANSCRIPTIONAL REGULATOR"/>
    <property type="match status" value="1"/>
</dbReference>
<feature type="domain" description="HTH LytTR-type" evidence="1">
    <location>
        <begin position="55"/>
        <end position="146"/>
    </location>
</feature>